<feature type="region of interest" description="Disordered" evidence="1">
    <location>
        <begin position="100"/>
        <end position="145"/>
    </location>
</feature>
<dbReference type="AlphaFoldDB" id="A0A0S4MJK0"/>
<feature type="compositionally biased region" description="Basic and acidic residues" evidence="1">
    <location>
        <begin position="104"/>
        <end position="114"/>
    </location>
</feature>
<keyword evidence="4" id="KW-1185">Reference proteome</keyword>
<dbReference type="EMBL" id="LN901637">
    <property type="protein sequence ID" value="CUT98425.1"/>
    <property type="molecule type" value="Genomic_DNA"/>
</dbReference>
<evidence type="ECO:0000313" key="3">
    <source>
        <dbReference type="EMBL" id="CUT98425.1"/>
    </source>
</evidence>
<proteinExistence type="predicted"/>
<organism evidence="3 4">
    <name type="scientific">Echinococcus multilocularis</name>
    <name type="common">Fox tapeworm</name>
    <dbReference type="NCBI Taxonomy" id="6211"/>
    <lineage>
        <taxon>Eukaryota</taxon>
        <taxon>Metazoa</taxon>
        <taxon>Spiralia</taxon>
        <taxon>Lophotrochozoa</taxon>
        <taxon>Platyhelminthes</taxon>
        <taxon>Cestoda</taxon>
        <taxon>Eucestoda</taxon>
        <taxon>Cyclophyllidea</taxon>
        <taxon>Taeniidae</taxon>
        <taxon>Echinococcus</taxon>
    </lineage>
</organism>
<dbReference type="OrthoDB" id="6287314at2759"/>
<dbReference type="Proteomes" id="UP000017246">
    <property type="component" value="Unassembled WGS sequence"/>
</dbReference>
<sequence length="145" mass="15287">MRILVPCAVVLAVLEGCDAHACVGVRVPMWAGGWLAGSVACERATSRASVCVRTGAVGFRAFGCSPARPPAPSLTHCHVGLFGGEAVTCLPWWRRVTGNQGSIPEREPEKRLPLPREAAGAQITHSRHGEVVTKNTDAGLLQEAP</sequence>
<feature type="chain" id="PRO_5006624440" evidence="2">
    <location>
        <begin position="20"/>
        <end position="145"/>
    </location>
</feature>
<name>A0A0S4MJK0_ECHMU</name>
<reference evidence="3" key="2">
    <citation type="submission" date="2015-11" db="EMBL/GenBank/DDBJ databases">
        <authorList>
            <person name="Zhang Y."/>
            <person name="Guo Z."/>
        </authorList>
    </citation>
    <scope>NUCLEOTIDE SEQUENCE</scope>
</reference>
<protein>
    <submittedName>
        <fullName evidence="3">CHK1 checkpoint</fullName>
    </submittedName>
</protein>
<accession>A0A0S4MJK0</accession>
<evidence type="ECO:0000256" key="1">
    <source>
        <dbReference type="SAM" id="MobiDB-lite"/>
    </source>
</evidence>
<reference evidence="3" key="1">
    <citation type="journal article" date="2013" name="Nature">
        <title>The genomes of four tapeworm species reveal adaptations to parasitism.</title>
        <authorList>
            <person name="Tsai I.J."/>
            <person name="Zarowiecki M."/>
            <person name="Holroyd N."/>
            <person name="Garciarrubio A."/>
            <person name="Sanchez-Flores A."/>
            <person name="Brooks K.L."/>
            <person name="Tracey A."/>
            <person name="Bobes R.J."/>
            <person name="Fragoso G."/>
            <person name="Sciutto E."/>
            <person name="Aslett M."/>
            <person name="Beasley H."/>
            <person name="Bennett H.M."/>
            <person name="Cai J."/>
            <person name="Camicia F."/>
            <person name="Clark R."/>
            <person name="Cucher M."/>
            <person name="De Silva N."/>
            <person name="Day T.A."/>
            <person name="Deplazes P."/>
            <person name="Estrada K."/>
            <person name="Fernandez C."/>
            <person name="Holland P.W."/>
            <person name="Hou J."/>
            <person name="Hu S."/>
            <person name="Huckvale T."/>
            <person name="Hung S.S."/>
            <person name="Kamenetzky L."/>
            <person name="Keane J.A."/>
            <person name="Kiss F."/>
            <person name="Koziol U."/>
            <person name="Lambert O."/>
            <person name="Liu K."/>
            <person name="Luo X."/>
            <person name="Luo Y."/>
            <person name="Macchiaroli N."/>
            <person name="Nichol S."/>
            <person name="Paps J."/>
            <person name="Parkinson J."/>
            <person name="Pouchkina-Stantcheva N."/>
            <person name="Riddiford N."/>
            <person name="Rosenzvit M."/>
            <person name="Salinas G."/>
            <person name="Wasmuth J.D."/>
            <person name="Zamanian M."/>
            <person name="Zheng Y."/>
            <person name="Cai X."/>
            <person name="Soberon X."/>
            <person name="Olson P.D."/>
            <person name="Laclette J.P."/>
            <person name="Brehm K."/>
            <person name="Berriman M."/>
            <person name="Garciarrubio A."/>
            <person name="Bobes R.J."/>
            <person name="Fragoso G."/>
            <person name="Sanchez-Flores A."/>
            <person name="Estrada K."/>
            <person name="Cevallos M.A."/>
            <person name="Morett E."/>
            <person name="Gonzalez V."/>
            <person name="Portillo T."/>
            <person name="Ochoa-Leyva A."/>
            <person name="Jose M.V."/>
            <person name="Sciutto E."/>
            <person name="Landa A."/>
            <person name="Jimenez L."/>
            <person name="Valdes V."/>
            <person name="Carrero J.C."/>
            <person name="Larralde C."/>
            <person name="Morales-Montor J."/>
            <person name="Limon-Lason J."/>
            <person name="Soberon X."/>
            <person name="Laclette J.P."/>
        </authorList>
    </citation>
    <scope>NUCLEOTIDE SEQUENCE [LARGE SCALE GENOMIC DNA]</scope>
</reference>
<evidence type="ECO:0000256" key="2">
    <source>
        <dbReference type="SAM" id="SignalP"/>
    </source>
</evidence>
<evidence type="ECO:0000313" key="4">
    <source>
        <dbReference type="Proteomes" id="UP000017246"/>
    </source>
</evidence>
<feature type="signal peptide" evidence="2">
    <location>
        <begin position="1"/>
        <end position="19"/>
    </location>
</feature>
<keyword evidence="2" id="KW-0732">Signal</keyword>